<dbReference type="PANTHER" id="PTHR43124">
    <property type="entry name" value="PURINE EFFLUX PUMP PBUE"/>
    <property type="match status" value="1"/>
</dbReference>
<dbReference type="RefSeq" id="WP_236088847.1">
    <property type="nucleotide sequence ID" value="NZ_JAKGSG010000025.1"/>
</dbReference>
<keyword evidence="2" id="KW-1003">Cell membrane</keyword>
<feature type="transmembrane region" description="Helical" evidence="6">
    <location>
        <begin position="289"/>
        <end position="308"/>
    </location>
</feature>
<evidence type="ECO:0000256" key="1">
    <source>
        <dbReference type="ARBA" id="ARBA00004651"/>
    </source>
</evidence>
<dbReference type="InterPro" id="IPR050189">
    <property type="entry name" value="MFS_Efflux_Transporters"/>
</dbReference>
<name>A0AA41QF87_9MICO</name>
<comment type="caution">
    <text evidence="8">The sequence shown here is derived from an EMBL/GenBank/DDBJ whole genome shotgun (WGS) entry which is preliminary data.</text>
</comment>
<dbReference type="Gene3D" id="1.20.1250.20">
    <property type="entry name" value="MFS general substrate transporter like domains"/>
    <property type="match status" value="1"/>
</dbReference>
<dbReference type="GO" id="GO:0005886">
    <property type="term" value="C:plasma membrane"/>
    <property type="evidence" value="ECO:0007669"/>
    <property type="project" value="UniProtKB-SubCell"/>
</dbReference>
<evidence type="ECO:0000256" key="4">
    <source>
        <dbReference type="ARBA" id="ARBA00022989"/>
    </source>
</evidence>
<feature type="transmembrane region" description="Helical" evidence="6">
    <location>
        <begin position="350"/>
        <end position="375"/>
    </location>
</feature>
<comment type="subcellular location">
    <subcellularLocation>
        <location evidence="1">Cell membrane</location>
        <topology evidence="1">Multi-pass membrane protein</topology>
    </subcellularLocation>
</comment>
<dbReference type="Pfam" id="PF07690">
    <property type="entry name" value="MFS_1"/>
    <property type="match status" value="1"/>
</dbReference>
<dbReference type="PROSITE" id="PS50850">
    <property type="entry name" value="MFS"/>
    <property type="match status" value="1"/>
</dbReference>
<evidence type="ECO:0000313" key="8">
    <source>
        <dbReference type="EMBL" id="MCF4121077.1"/>
    </source>
</evidence>
<protein>
    <submittedName>
        <fullName evidence="8">MFS transporter</fullName>
    </submittedName>
</protein>
<feature type="transmembrane region" description="Helical" evidence="6">
    <location>
        <begin position="127"/>
        <end position="148"/>
    </location>
</feature>
<feature type="transmembrane region" description="Helical" evidence="6">
    <location>
        <begin position="381"/>
        <end position="400"/>
    </location>
</feature>
<organism evidence="8 9">
    <name type="scientific">Antribacter soli</name>
    <dbReference type="NCBI Taxonomy" id="2910976"/>
    <lineage>
        <taxon>Bacteria</taxon>
        <taxon>Bacillati</taxon>
        <taxon>Actinomycetota</taxon>
        <taxon>Actinomycetes</taxon>
        <taxon>Micrococcales</taxon>
        <taxon>Promicromonosporaceae</taxon>
        <taxon>Antribacter</taxon>
    </lineage>
</organism>
<dbReference type="EMBL" id="JAKGSG010000025">
    <property type="protein sequence ID" value="MCF4121077.1"/>
    <property type="molecule type" value="Genomic_DNA"/>
</dbReference>
<feature type="transmembrane region" description="Helical" evidence="6">
    <location>
        <begin position="184"/>
        <end position="204"/>
    </location>
</feature>
<accession>A0AA41QF87</accession>
<evidence type="ECO:0000256" key="3">
    <source>
        <dbReference type="ARBA" id="ARBA00022692"/>
    </source>
</evidence>
<keyword evidence="5 6" id="KW-0472">Membrane</keyword>
<dbReference type="AlphaFoldDB" id="A0AA41QF87"/>
<dbReference type="InterPro" id="IPR011701">
    <property type="entry name" value="MFS"/>
</dbReference>
<feature type="domain" description="Major facilitator superfamily (MFS) profile" evidence="7">
    <location>
        <begin position="28"/>
        <end position="404"/>
    </location>
</feature>
<evidence type="ECO:0000256" key="6">
    <source>
        <dbReference type="SAM" id="Phobius"/>
    </source>
</evidence>
<gene>
    <name evidence="8" type="ORF">L1785_08790</name>
</gene>
<evidence type="ECO:0000256" key="2">
    <source>
        <dbReference type="ARBA" id="ARBA00022475"/>
    </source>
</evidence>
<dbReference type="InterPro" id="IPR020846">
    <property type="entry name" value="MFS_dom"/>
</dbReference>
<dbReference type="PANTHER" id="PTHR43124:SF3">
    <property type="entry name" value="CHLORAMPHENICOL EFFLUX PUMP RV0191"/>
    <property type="match status" value="1"/>
</dbReference>
<keyword evidence="3 6" id="KW-0812">Transmembrane</keyword>
<evidence type="ECO:0000259" key="7">
    <source>
        <dbReference type="PROSITE" id="PS50850"/>
    </source>
</evidence>
<dbReference type="InterPro" id="IPR036259">
    <property type="entry name" value="MFS_trans_sf"/>
</dbReference>
<feature type="transmembrane region" description="Helical" evidence="6">
    <location>
        <begin position="260"/>
        <end position="282"/>
    </location>
</feature>
<dbReference type="Proteomes" id="UP001165405">
    <property type="component" value="Unassembled WGS sequence"/>
</dbReference>
<sequence>MSDNPPLTRAPVASPAEAPESRAAGLPQLVLLLAASCFPVLGAVLIAPVLPQMAGHFAATRGVVVLTPLALAVPALLIGITAPFAGIIADRINRKRILLVAMAAYAVAGTAPLYLESLEAIIGSRVLLGVCEAAIMTCVTTLIGDYWAGHQRARYLGMQTLVAAIAATVFLALGGALGEVGWRAPFGVYAVAAVLVVPMARLLWDPQGDTQTAVARLEPLAWRQILRPCLVTLFGGAVFYALIVQLSFVLTEVGMGSTAAIGGITAVMSLATAVGAGLMGRLSSSSPRVLVPVEFGLAAVGLGVISLSGGAVPVIVVGAVITGFGTGLLLPTLLLWAVNRLTFEQRGRGTGLWTGALFLGEFLSPLLIAAIGAGAGGLRPALGVLGLAAAVMAGVVWLVARSDTHQLR</sequence>
<proteinExistence type="predicted"/>
<dbReference type="GO" id="GO:0022857">
    <property type="term" value="F:transmembrane transporter activity"/>
    <property type="evidence" value="ECO:0007669"/>
    <property type="project" value="InterPro"/>
</dbReference>
<feature type="transmembrane region" description="Helical" evidence="6">
    <location>
        <begin position="160"/>
        <end position="178"/>
    </location>
</feature>
<dbReference type="SUPFAM" id="SSF103473">
    <property type="entry name" value="MFS general substrate transporter"/>
    <property type="match status" value="1"/>
</dbReference>
<evidence type="ECO:0000256" key="5">
    <source>
        <dbReference type="ARBA" id="ARBA00023136"/>
    </source>
</evidence>
<reference evidence="8" key="1">
    <citation type="submission" date="2022-01" db="EMBL/GenBank/DDBJ databases">
        <title>Antribacter sp. nov., isolated from Guizhou of China.</title>
        <authorList>
            <person name="Chengliang C."/>
            <person name="Ya Z."/>
        </authorList>
    </citation>
    <scope>NUCLEOTIDE SEQUENCE</scope>
    <source>
        <strain evidence="8">KLBMP 9083</strain>
    </source>
</reference>
<feature type="transmembrane region" description="Helical" evidence="6">
    <location>
        <begin position="314"/>
        <end position="338"/>
    </location>
</feature>
<dbReference type="CDD" id="cd17473">
    <property type="entry name" value="MFS_arabinose_efflux_permease_like"/>
    <property type="match status" value="1"/>
</dbReference>
<feature type="transmembrane region" description="Helical" evidence="6">
    <location>
        <begin position="97"/>
        <end position="115"/>
    </location>
</feature>
<feature type="transmembrane region" description="Helical" evidence="6">
    <location>
        <begin position="62"/>
        <end position="85"/>
    </location>
</feature>
<evidence type="ECO:0000313" key="9">
    <source>
        <dbReference type="Proteomes" id="UP001165405"/>
    </source>
</evidence>
<feature type="transmembrane region" description="Helical" evidence="6">
    <location>
        <begin position="29"/>
        <end position="50"/>
    </location>
</feature>
<keyword evidence="9" id="KW-1185">Reference proteome</keyword>
<feature type="transmembrane region" description="Helical" evidence="6">
    <location>
        <begin position="225"/>
        <end position="248"/>
    </location>
</feature>
<keyword evidence="4 6" id="KW-1133">Transmembrane helix</keyword>